<evidence type="ECO:0000256" key="12">
    <source>
        <dbReference type="NCBIfam" id="TIGR00131"/>
    </source>
</evidence>
<dbReference type="InterPro" id="IPR006204">
    <property type="entry name" value="GHMP_kinase_N_dom"/>
</dbReference>
<dbReference type="Pfam" id="PF10509">
    <property type="entry name" value="GalKase_gal_bdg"/>
    <property type="match status" value="1"/>
</dbReference>
<evidence type="ECO:0000256" key="4">
    <source>
        <dbReference type="ARBA" id="ARBA00022723"/>
    </source>
</evidence>
<evidence type="ECO:0000313" key="16">
    <source>
        <dbReference type="EMBL" id="MBC8541847.1"/>
    </source>
</evidence>
<dbReference type="GO" id="GO:0005524">
    <property type="term" value="F:ATP binding"/>
    <property type="evidence" value="ECO:0007669"/>
    <property type="project" value="UniProtKB-UniRule"/>
</dbReference>
<dbReference type="InterPro" id="IPR013750">
    <property type="entry name" value="GHMP_kinase_C_dom"/>
</dbReference>
<comment type="caution">
    <text evidence="11">Lacks conserved residue(s) required for the propagation of feature annotation.</text>
</comment>
<dbReference type="Gene3D" id="3.30.70.890">
    <property type="entry name" value="GHMP kinase, C-terminal domain"/>
    <property type="match status" value="1"/>
</dbReference>
<dbReference type="PROSITE" id="PS00106">
    <property type="entry name" value="GALACTOKINASE"/>
    <property type="match status" value="1"/>
</dbReference>
<keyword evidence="17" id="KW-1185">Reference proteome</keyword>
<comment type="function">
    <text evidence="11">Catalyzes the transfer of the gamma-phosphate of ATP to D-galactose to form alpha-D-galactose-1-phosphate (Gal-1-P).</text>
</comment>
<dbReference type="Pfam" id="PF08544">
    <property type="entry name" value="GHMP_kinases_C"/>
    <property type="match status" value="1"/>
</dbReference>
<dbReference type="EMBL" id="JACRSU010000006">
    <property type="protein sequence ID" value="MBC8541847.1"/>
    <property type="molecule type" value="Genomic_DNA"/>
</dbReference>
<dbReference type="GO" id="GO:0000287">
    <property type="term" value="F:magnesium ion binding"/>
    <property type="evidence" value="ECO:0007669"/>
    <property type="project" value="UniProtKB-UniRule"/>
</dbReference>
<feature type="active site" description="Proton acceptor" evidence="11">
    <location>
        <position position="178"/>
    </location>
</feature>
<keyword evidence="2 11" id="KW-0963">Cytoplasm</keyword>
<dbReference type="InterPro" id="IPR036554">
    <property type="entry name" value="GHMP_kinase_C_sf"/>
</dbReference>
<comment type="similarity">
    <text evidence="1 11">Belongs to the GHMP kinase family. GalK subfamily.</text>
</comment>
<evidence type="ECO:0000256" key="2">
    <source>
        <dbReference type="ARBA" id="ARBA00022490"/>
    </source>
</evidence>
<evidence type="ECO:0000256" key="6">
    <source>
        <dbReference type="ARBA" id="ARBA00022777"/>
    </source>
</evidence>
<dbReference type="EC" id="2.7.1.6" evidence="11 12"/>
<comment type="catalytic activity">
    <reaction evidence="11">
        <text>alpha-D-galactose + ATP = alpha-D-galactose 1-phosphate + ADP + H(+)</text>
        <dbReference type="Rhea" id="RHEA:13553"/>
        <dbReference type="ChEBI" id="CHEBI:15378"/>
        <dbReference type="ChEBI" id="CHEBI:28061"/>
        <dbReference type="ChEBI" id="CHEBI:30616"/>
        <dbReference type="ChEBI" id="CHEBI:58336"/>
        <dbReference type="ChEBI" id="CHEBI:456216"/>
        <dbReference type="EC" id="2.7.1.6"/>
    </reaction>
</comment>
<sequence>MTLNELKKAFTCTYGDGGTIRFFASPGRVNLIGEHIDYNGGFVFPAALTQGTVIALRERTDGIIRLKATDLDELVTLDIKNLSDYKNLKWGNYQAGVAYVMQQDGFAISGCDMLFDDTLPHGGGLSSSAGIEVATALAFATLSNEKKGITVPVDMIEMARYSQKAENEYVGVSCGIMDQFASAMGKKDCAILLKCDTLEFKHIPLDMKGYSIVISNTNKKRSLADSKYNERCEECAKGLSMLKTELADLKFLCELTPEVFEKHAHLITDETVLKRVRHVVNENARVLKSVNVLAKGDLIAFGALMNASHDSLRDDYAVTGIELDTLVKEARKIDGTIGSRMTGAGFGGCTVSLVKDEAVDSFMEKVGAAYTEKIGYAPSFYRFGIGDGGRELFE</sequence>
<dbReference type="SUPFAM" id="SSF54211">
    <property type="entry name" value="Ribosomal protein S5 domain 2-like"/>
    <property type="match status" value="1"/>
</dbReference>
<reference evidence="16" key="1">
    <citation type="submission" date="2020-08" db="EMBL/GenBank/DDBJ databases">
        <title>Genome public.</title>
        <authorList>
            <person name="Liu C."/>
            <person name="Sun Q."/>
        </authorList>
    </citation>
    <scope>NUCLEOTIDE SEQUENCE</scope>
    <source>
        <strain evidence="16">H8</strain>
    </source>
</reference>
<dbReference type="InterPro" id="IPR019539">
    <property type="entry name" value="GalKase_N"/>
</dbReference>
<feature type="binding site" evidence="11">
    <location>
        <begin position="34"/>
        <end position="37"/>
    </location>
    <ligand>
        <name>substrate</name>
    </ligand>
</feature>
<organism evidence="16 17">
    <name type="scientific">Congzhengia minquanensis</name>
    <dbReference type="NCBI Taxonomy" id="2763657"/>
    <lineage>
        <taxon>Bacteria</taxon>
        <taxon>Bacillati</taxon>
        <taxon>Bacillota</taxon>
        <taxon>Clostridia</taxon>
        <taxon>Eubacteriales</taxon>
        <taxon>Oscillospiraceae</taxon>
        <taxon>Congzhengia</taxon>
    </lineage>
</organism>
<keyword evidence="3 11" id="KW-0808">Transferase</keyword>
<dbReference type="InterPro" id="IPR006203">
    <property type="entry name" value="GHMP_knse_ATP-bd_CS"/>
</dbReference>
<dbReference type="Gene3D" id="3.30.230.10">
    <property type="match status" value="1"/>
</dbReference>
<evidence type="ECO:0000259" key="14">
    <source>
        <dbReference type="Pfam" id="PF08544"/>
    </source>
</evidence>
<feature type="domain" description="GHMP kinase N-terminal" evidence="13">
    <location>
        <begin position="96"/>
        <end position="186"/>
    </location>
</feature>
<dbReference type="RefSeq" id="WP_249313832.1">
    <property type="nucleotide sequence ID" value="NZ_JACRSU010000006.1"/>
</dbReference>
<dbReference type="FunFam" id="3.30.230.10:FF:000017">
    <property type="entry name" value="Galactokinase"/>
    <property type="match status" value="1"/>
</dbReference>
<dbReference type="FunFam" id="3.30.70.890:FF:000001">
    <property type="entry name" value="Galactokinase"/>
    <property type="match status" value="1"/>
</dbReference>
<feature type="binding site" evidence="11">
    <location>
        <position position="228"/>
    </location>
    <ligand>
        <name>substrate</name>
    </ligand>
</feature>
<evidence type="ECO:0000256" key="3">
    <source>
        <dbReference type="ARBA" id="ARBA00022679"/>
    </source>
</evidence>
<dbReference type="InterPro" id="IPR000705">
    <property type="entry name" value="Galactokinase"/>
</dbReference>
<dbReference type="GO" id="GO:0005829">
    <property type="term" value="C:cytosol"/>
    <property type="evidence" value="ECO:0007669"/>
    <property type="project" value="TreeGrafter"/>
</dbReference>
<keyword evidence="4 11" id="KW-0479">Metal-binding</keyword>
<evidence type="ECO:0000256" key="9">
    <source>
        <dbReference type="ARBA" id="ARBA00023144"/>
    </source>
</evidence>
<keyword evidence="7 11" id="KW-0067">ATP-binding</keyword>
<name>A0A926HVN7_9FIRM</name>
<dbReference type="PROSITE" id="PS00627">
    <property type="entry name" value="GHMP_KINASES_ATP"/>
    <property type="match status" value="1"/>
</dbReference>
<feature type="binding site" evidence="11">
    <location>
        <position position="128"/>
    </location>
    <ligand>
        <name>Mg(2+)</name>
        <dbReference type="ChEBI" id="CHEBI:18420"/>
    </ligand>
</feature>
<dbReference type="InterPro" id="IPR006206">
    <property type="entry name" value="Mevalonate/galactokinase"/>
</dbReference>
<keyword evidence="8 11" id="KW-0460">Magnesium</keyword>
<evidence type="ECO:0000256" key="7">
    <source>
        <dbReference type="ARBA" id="ARBA00022840"/>
    </source>
</evidence>
<evidence type="ECO:0000259" key="13">
    <source>
        <dbReference type="Pfam" id="PF00288"/>
    </source>
</evidence>
<feature type="domain" description="GHMP kinase C-terminal" evidence="14">
    <location>
        <begin position="293"/>
        <end position="370"/>
    </location>
</feature>
<keyword evidence="6 11" id="KW-0418">Kinase</keyword>
<evidence type="ECO:0000259" key="15">
    <source>
        <dbReference type="Pfam" id="PF10509"/>
    </source>
</evidence>
<dbReference type="PRINTS" id="PR00473">
    <property type="entry name" value="GALCTOKINASE"/>
</dbReference>
<comment type="pathway">
    <text evidence="11">Carbohydrate metabolism; galactose metabolism.</text>
</comment>
<dbReference type="Pfam" id="PF00288">
    <property type="entry name" value="GHMP_kinases_N"/>
    <property type="match status" value="1"/>
</dbReference>
<evidence type="ECO:0000256" key="10">
    <source>
        <dbReference type="ARBA" id="ARBA00023277"/>
    </source>
</evidence>
<dbReference type="GO" id="GO:0004335">
    <property type="term" value="F:galactokinase activity"/>
    <property type="evidence" value="ECO:0007669"/>
    <property type="project" value="UniProtKB-UniRule"/>
</dbReference>
<keyword evidence="5 11" id="KW-0547">Nucleotide-binding</keyword>
<feature type="binding site" evidence="11">
    <location>
        <position position="166"/>
    </location>
    <ligand>
        <name>Mg(2+)</name>
        <dbReference type="ChEBI" id="CHEBI:18420"/>
    </ligand>
</feature>
<evidence type="ECO:0000256" key="1">
    <source>
        <dbReference type="ARBA" id="ARBA00006566"/>
    </source>
</evidence>
<feature type="site" description="Transition state stabilizer" evidence="11">
    <location>
        <position position="28"/>
    </location>
</feature>
<dbReference type="NCBIfam" id="NF003705">
    <property type="entry name" value="PRK05322.1"/>
    <property type="match status" value="1"/>
</dbReference>
<dbReference type="PANTHER" id="PTHR10457">
    <property type="entry name" value="MEVALONATE KINASE/GALACTOKINASE"/>
    <property type="match status" value="1"/>
</dbReference>
<evidence type="ECO:0000313" key="17">
    <source>
        <dbReference type="Proteomes" id="UP000611762"/>
    </source>
</evidence>
<evidence type="ECO:0000256" key="8">
    <source>
        <dbReference type="ARBA" id="ARBA00022842"/>
    </source>
</evidence>
<dbReference type="PANTHER" id="PTHR10457:SF7">
    <property type="entry name" value="GALACTOKINASE-RELATED"/>
    <property type="match status" value="1"/>
</dbReference>
<dbReference type="HAMAP" id="MF_00246">
    <property type="entry name" value="Galactokinase"/>
    <property type="match status" value="1"/>
</dbReference>
<keyword evidence="9 11" id="KW-0299">Galactose metabolism</keyword>
<dbReference type="InterPro" id="IPR022963">
    <property type="entry name" value="Galactokinase_bac"/>
</dbReference>
<feature type="domain" description="Galactokinase N-terminal" evidence="15">
    <location>
        <begin position="9"/>
        <end position="57"/>
    </location>
</feature>
<dbReference type="InterPro" id="IPR020568">
    <property type="entry name" value="Ribosomal_Su5_D2-typ_SF"/>
</dbReference>
<keyword evidence="10 11" id="KW-0119">Carbohydrate metabolism</keyword>
<evidence type="ECO:0000256" key="5">
    <source>
        <dbReference type="ARBA" id="ARBA00022741"/>
    </source>
</evidence>
<dbReference type="AlphaFoldDB" id="A0A926HVN7"/>
<accession>A0A926HVN7</accession>
<dbReference type="NCBIfam" id="TIGR00131">
    <property type="entry name" value="gal_kin"/>
    <property type="match status" value="1"/>
</dbReference>
<dbReference type="GO" id="GO:0006012">
    <property type="term" value="P:galactose metabolic process"/>
    <property type="evidence" value="ECO:0007669"/>
    <property type="project" value="UniProtKB-UniRule"/>
</dbReference>
<comment type="subcellular location">
    <subcellularLocation>
        <location evidence="11">Cytoplasm</location>
    </subcellularLocation>
</comment>
<dbReference type="SUPFAM" id="SSF55060">
    <property type="entry name" value="GHMP Kinase, C-terminal domain"/>
    <property type="match status" value="1"/>
</dbReference>
<evidence type="ECO:0000256" key="11">
    <source>
        <dbReference type="HAMAP-Rule" id="MF_00246"/>
    </source>
</evidence>
<dbReference type="PIRSF" id="PIRSF000530">
    <property type="entry name" value="Galactokinase"/>
    <property type="match status" value="1"/>
</dbReference>
<dbReference type="InterPro" id="IPR019741">
    <property type="entry name" value="Galactokinase_CS"/>
</dbReference>
<protein>
    <recommendedName>
        <fullName evidence="11 12">Galactokinase</fullName>
        <ecNumber evidence="11 12">2.7.1.6</ecNumber>
    </recommendedName>
    <alternativeName>
        <fullName evidence="11">Galactose kinase</fullName>
    </alternativeName>
</protein>
<dbReference type="PRINTS" id="PR00959">
    <property type="entry name" value="MEVGALKINASE"/>
</dbReference>
<dbReference type="Proteomes" id="UP000611762">
    <property type="component" value="Unassembled WGS sequence"/>
</dbReference>
<gene>
    <name evidence="11" type="primary">galK</name>
    <name evidence="16" type="ORF">H8698_12765</name>
</gene>
<dbReference type="InterPro" id="IPR014721">
    <property type="entry name" value="Ribsml_uS5_D2-typ_fold_subgr"/>
</dbReference>
<comment type="caution">
    <text evidence="16">The sequence shown here is derived from an EMBL/GenBank/DDBJ whole genome shotgun (WGS) entry which is preliminary data.</text>
</comment>
<proteinExistence type="inferred from homology"/>